<proteinExistence type="predicted"/>
<evidence type="ECO:0000256" key="1">
    <source>
        <dbReference type="SAM" id="Coils"/>
    </source>
</evidence>
<evidence type="ECO:0000313" key="4">
    <source>
        <dbReference type="Proteomes" id="UP000075670"/>
    </source>
</evidence>
<reference evidence="3 4" key="1">
    <citation type="submission" date="2016-02" db="EMBL/GenBank/DDBJ databases">
        <title>Genome sequence of Moorella mulderi DSM 14980.</title>
        <authorList>
            <person name="Poehlein A."/>
            <person name="Daniel R."/>
        </authorList>
    </citation>
    <scope>NUCLEOTIDE SEQUENCE [LARGE SCALE GENOMIC DNA]</scope>
    <source>
        <strain evidence="3 4">DSM 14980</strain>
    </source>
</reference>
<dbReference type="SUPFAM" id="SSF58113">
    <property type="entry name" value="Apolipoprotein A-I"/>
    <property type="match status" value="1"/>
</dbReference>
<organism evidence="3 4">
    <name type="scientific">Moorella mulderi DSM 14980</name>
    <dbReference type="NCBI Taxonomy" id="1122241"/>
    <lineage>
        <taxon>Bacteria</taxon>
        <taxon>Bacillati</taxon>
        <taxon>Bacillota</taxon>
        <taxon>Clostridia</taxon>
        <taxon>Neomoorellales</taxon>
        <taxon>Neomoorellaceae</taxon>
        <taxon>Neomoorella</taxon>
    </lineage>
</organism>
<feature type="transmembrane region" description="Helical" evidence="2">
    <location>
        <begin position="117"/>
        <end position="140"/>
    </location>
</feature>
<sequence>MAAMPEEIRQEIERGKREVAAGAEEKAVDFGFYLLVDRIADLKSDLQKQIMDVKESLRQEMKQEIGALRQEVKQQTDALRQEMKQETGSLRQEMESLRREIKQDYQYFDNKLDNYRWWSIGTFFAVLVGSLAIAFTIYFAR</sequence>
<keyword evidence="2" id="KW-0812">Transmembrane</keyword>
<keyword evidence="2" id="KW-0472">Membrane</keyword>
<dbReference type="OrthoDB" id="9853992at2"/>
<accession>A0A151B1S0</accession>
<feature type="coiled-coil region" evidence="1">
    <location>
        <begin position="43"/>
        <end position="100"/>
    </location>
</feature>
<dbReference type="Proteomes" id="UP000075670">
    <property type="component" value="Unassembled WGS sequence"/>
</dbReference>
<evidence type="ECO:0000313" key="3">
    <source>
        <dbReference type="EMBL" id="KYH33607.1"/>
    </source>
</evidence>
<comment type="caution">
    <text evidence="3">The sequence shown here is derived from an EMBL/GenBank/DDBJ whole genome shotgun (WGS) entry which is preliminary data.</text>
</comment>
<keyword evidence="3" id="KW-0449">Lipoprotein</keyword>
<protein>
    <submittedName>
        <fullName evidence="3">Apolipoprotein A1/A4/E domain protein</fullName>
    </submittedName>
</protein>
<name>A0A151B1S0_9FIRM</name>
<keyword evidence="2" id="KW-1133">Transmembrane helix</keyword>
<dbReference type="AlphaFoldDB" id="A0A151B1S0"/>
<dbReference type="Gene3D" id="1.20.58.130">
    <property type="match status" value="1"/>
</dbReference>
<dbReference type="PATRIC" id="fig|1122241.3.peg.340"/>
<gene>
    <name evidence="3" type="ORF">MOMUL_03130</name>
</gene>
<keyword evidence="4" id="KW-1185">Reference proteome</keyword>
<dbReference type="EMBL" id="LTBC01000001">
    <property type="protein sequence ID" value="KYH33607.1"/>
    <property type="molecule type" value="Genomic_DNA"/>
</dbReference>
<evidence type="ECO:0000256" key="2">
    <source>
        <dbReference type="SAM" id="Phobius"/>
    </source>
</evidence>
<keyword evidence="1" id="KW-0175">Coiled coil</keyword>